<accession>A0AA39YX41</accession>
<sequence>MAPGHDKEYPASKGVRHAVPRTDADPTNTTSASSPSTPNPPSPSANTSHLPENVIEISDDDEPSYPPPNNRHPLNNPPPPTHPAPRSLPTRPDPYTRRPSKPIARRAINAFSSPPNDTLPPPPISPPRPSIAARAEQAKKNLVAVCLQDLASDLSGLSSTISTARSTAKDGDHERVDKLLYELSSQASRLRVKLNEVRDVHNRG</sequence>
<organism evidence="2 3">
    <name type="scientific">Cercophora samala</name>
    <dbReference type="NCBI Taxonomy" id="330535"/>
    <lineage>
        <taxon>Eukaryota</taxon>
        <taxon>Fungi</taxon>
        <taxon>Dikarya</taxon>
        <taxon>Ascomycota</taxon>
        <taxon>Pezizomycotina</taxon>
        <taxon>Sordariomycetes</taxon>
        <taxon>Sordariomycetidae</taxon>
        <taxon>Sordariales</taxon>
        <taxon>Lasiosphaeriaceae</taxon>
        <taxon>Cercophora</taxon>
    </lineage>
</organism>
<reference evidence="2" key="1">
    <citation type="submission" date="2023-06" db="EMBL/GenBank/DDBJ databases">
        <title>Genome-scale phylogeny and comparative genomics of the fungal order Sordariales.</title>
        <authorList>
            <consortium name="Lawrence Berkeley National Laboratory"/>
            <person name="Hensen N."/>
            <person name="Bonometti L."/>
            <person name="Westerberg I."/>
            <person name="Brannstrom I.O."/>
            <person name="Guillou S."/>
            <person name="Cros-Aarteil S."/>
            <person name="Calhoun S."/>
            <person name="Haridas S."/>
            <person name="Kuo A."/>
            <person name="Mondo S."/>
            <person name="Pangilinan J."/>
            <person name="Riley R."/>
            <person name="Labutti K."/>
            <person name="Andreopoulos B."/>
            <person name="Lipzen A."/>
            <person name="Chen C."/>
            <person name="Yanf M."/>
            <person name="Daum C."/>
            <person name="Ng V."/>
            <person name="Clum A."/>
            <person name="Steindorff A."/>
            <person name="Ohm R."/>
            <person name="Martin F."/>
            <person name="Silar P."/>
            <person name="Natvig D."/>
            <person name="Lalanne C."/>
            <person name="Gautier V."/>
            <person name="Ament-Velasquez S.L."/>
            <person name="Kruys A."/>
            <person name="Hutchinson M.I."/>
            <person name="Powell A.J."/>
            <person name="Barry K."/>
            <person name="Miller A.N."/>
            <person name="Grigoriev I.V."/>
            <person name="Debuchy R."/>
            <person name="Gladieux P."/>
            <person name="Thoren M.H."/>
            <person name="Johannesson H."/>
        </authorList>
    </citation>
    <scope>NUCLEOTIDE SEQUENCE</scope>
    <source>
        <strain evidence="2">CBS 307.81</strain>
    </source>
</reference>
<dbReference type="EMBL" id="JAULSY010000169">
    <property type="protein sequence ID" value="KAK0660133.1"/>
    <property type="molecule type" value="Genomic_DNA"/>
</dbReference>
<dbReference type="AlphaFoldDB" id="A0AA39YX41"/>
<feature type="region of interest" description="Disordered" evidence="1">
    <location>
        <begin position="1"/>
        <end position="130"/>
    </location>
</feature>
<gene>
    <name evidence="2" type="ORF">QBC41DRAFT_360180</name>
</gene>
<feature type="compositionally biased region" description="Pro residues" evidence="1">
    <location>
        <begin position="117"/>
        <end position="129"/>
    </location>
</feature>
<feature type="compositionally biased region" description="Basic and acidic residues" evidence="1">
    <location>
        <begin position="1"/>
        <end position="10"/>
    </location>
</feature>
<evidence type="ECO:0000313" key="3">
    <source>
        <dbReference type="Proteomes" id="UP001174997"/>
    </source>
</evidence>
<dbReference type="Proteomes" id="UP001174997">
    <property type="component" value="Unassembled WGS sequence"/>
</dbReference>
<comment type="caution">
    <text evidence="2">The sequence shown here is derived from an EMBL/GenBank/DDBJ whole genome shotgun (WGS) entry which is preliminary data.</text>
</comment>
<feature type="compositionally biased region" description="Low complexity" evidence="1">
    <location>
        <begin position="25"/>
        <end position="36"/>
    </location>
</feature>
<protein>
    <submittedName>
        <fullName evidence="2">Uncharacterized protein</fullName>
    </submittedName>
</protein>
<feature type="compositionally biased region" description="Pro residues" evidence="1">
    <location>
        <begin position="64"/>
        <end position="83"/>
    </location>
</feature>
<keyword evidence="3" id="KW-1185">Reference proteome</keyword>
<evidence type="ECO:0000313" key="2">
    <source>
        <dbReference type="EMBL" id="KAK0660133.1"/>
    </source>
</evidence>
<evidence type="ECO:0000256" key="1">
    <source>
        <dbReference type="SAM" id="MobiDB-lite"/>
    </source>
</evidence>
<name>A0AA39YX41_9PEZI</name>
<proteinExistence type="predicted"/>